<dbReference type="Gene3D" id="1.10.1200.10">
    <property type="entry name" value="ACP-like"/>
    <property type="match status" value="1"/>
</dbReference>
<organism evidence="1 2">
    <name type="scientific">Streptomyces sodiiphilus</name>
    <dbReference type="NCBI Taxonomy" id="226217"/>
    <lineage>
        <taxon>Bacteria</taxon>
        <taxon>Bacillati</taxon>
        <taxon>Actinomycetota</taxon>
        <taxon>Actinomycetes</taxon>
        <taxon>Kitasatosporales</taxon>
        <taxon>Streptomycetaceae</taxon>
        <taxon>Streptomyces</taxon>
    </lineage>
</organism>
<dbReference type="EMBL" id="BAAAMJ010000044">
    <property type="protein sequence ID" value="GAA1926466.1"/>
    <property type="molecule type" value="Genomic_DNA"/>
</dbReference>
<gene>
    <name evidence="1" type="ORF">GCM10009716_38290</name>
</gene>
<dbReference type="RefSeq" id="WP_344264042.1">
    <property type="nucleotide sequence ID" value="NZ_BAAAMJ010000044.1"/>
</dbReference>
<sequence>MADGIQQIKDWILKRHPDRDDIPAELDLIEHRLIDSLSFVEFVFHLEQISGRPIEMETLEVDAIRSLKAIEDNYFRAEVR</sequence>
<name>A0ABN2PP55_9ACTN</name>
<evidence type="ECO:0000313" key="1">
    <source>
        <dbReference type="EMBL" id="GAA1926466.1"/>
    </source>
</evidence>
<accession>A0ABN2PP55</accession>
<evidence type="ECO:0000313" key="2">
    <source>
        <dbReference type="Proteomes" id="UP001501303"/>
    </source>
</evidence>
<reference evidence="1 2" key="1">
    <citation type="journal article" date="2019" name="Int. J. Syst. Evol. Microbiol.">
        <title>The Global Catalogue of Microorganisms (GCM) 10K type strain sequencing project: providing services to taxonomists for standard genome sequencing and annotation.</title>
        <authorList>
            <consortium name="The Broad Institute Genomics Platform"/>
            <consortium name="The Broad Institute Genome Sequencing Center for Infectious Disease"/>
            <person name="Wu L."/>
            <person name="Ma J."/>
        </authorList>
    </citation>
    <scope>NUCLEOTIDE SEQUENCE [LARGE SCALE GENOMIC DNA]</scope>
    <source>
        <strain evidence="1 2">JCM 13581</strain>
    </source>
</reference>
<protein>
    <recommendedName>
        <fullName evidence="3">Acyl carrier protein</fullName>
    </recommendedName>
</protein>
<dbReference type="Proteomes" id="UP001501303">
    <property type="component" value="Unassembled WGS sequence"/>
</dbReference>
<dbReference type="InterPro" id="IPR036736">
    <property type="entry name" value="ACP-like_sf"/>
</dbReference>
<keyword evidence="2" id="KW-1185">Reference proteome</keyword>
<proteinExistence type="predicted"/>
<evidence type="ECO:0008006" key="3">
    <source>
        <dbReference type="Google" id="ProtNLM"/>
    </source>
</evidence>
<dbReference type="SUPFAM" id="SSF47336">
    <property type="entry name" value="ACP-like"/>
    <property type="match status" value="1"/>
</dbReference>
<comment type="caution">
    <text evidence="1">The sequence shown here is derived from an EMBL/GenBank/DDBJ whole genome shotgun (WGS) entry which is preliminary data.</text>
</comment>